<keyword evidence="1" id="KW-1133">Transmembrane helix</keyword>
<feature type="transmembrane region" description="Helical" evidence="1">
    <location>
        <begin position="65"/>
        <end position="85"/>
    </location>
</feature>
<feature type="transmembrane region" description="Helical" evidence="1">
    <location>
        <begin position="318"/>
        <end position="338"/>
    </location>
</feature>
<feature type="transmembrane region" description="Helical" evidence="1">
    <location>
        <begin position="586"/>
        <end position="607"/>
    </location>
</feature>
<evidence type="ECO:0000256" key="1">
    <source>
        <dbReference type="SAM" id="Phobius"/>
    </source>
</evidence>
<keyword evidence="1" id="KW-0812">Transmembrane</keyword>
<feature type="transmembrane region" description="Helical" evidence="1">
    <location>
        <begin position="91"/>
        <end position="108"/>
    </location>
</feature>
<gene>
    <name evidence="2" type="ORF">FYJ60_01835</name>
</gene>
<feature type="transmembrane region" description="Helical" evidence="1">
    <location>
        <begin position="471"/>
        <end position="494"/>
    </location>
</feature>
<protein>
    <recommendedName>
        <fullName evidence="4">Chlor_Arch_YYY domain-containing protein</fullName>
    </recommendedName>
</protein>
<keyword evidence="1" id="KW-0472">Membrane</keyword>
<feature type="transmembrane region" description="Helical" evidence="1">
    <location>
        <begin position="245"/>
        <end position="269"/>
    </location>
</feature>
<proteinExistence type="predicted"/>
<feature type="transmembrane region" description="Helical" evidence="1">
    <location>
        <begin position="561"/>
        <end position="579"/>
    </location>
</feature>
<dbReference type="PANTHER" id="PTHR10790">
    <property type="entry name" value="TPR-DOMAIN CONTAINING PROTEIN"/>
    <property type="match status" value="1"/>
</dbReference>
<dbReference type="AlphaFoldDB" id="A0A7X2P6G3"/>
<dbReference type="Pfam" id="PF10060">
    <property type="entry name" value="DUF2298"/>
    <property type="match status" value="2"/>
</dbReference>
<reference evidence="2 3" key="1">
    <citation type="submission" date="2019-08" db="EMBL/GenBank/DDBJ databases">
        <title>In-depth cultivation of the pig gut microbiome towards novel bacterial diversity and tailored functional studies.</title>
        <authorList>
            <person name="Wylensek D."/>
            <person name="Hitch T.C.A."/>
            <person name="Clavel T."/>
        </authorList>
    </citation>
    <scope>NUCLEOTIDE SEQUENCE [LARGE SCALE GENOMIC DNA]</scope>
    <source>
        <strain evidence="2 3">Oil+RF-744-WCA-WT-13</strain>
    </source>
</reference>
<feature type="transmembrane region" description="Helical" evidence="1">
    <location>
        <begin position="521"/>
        <end position="541"/>
    </location>
</feature>
<dbReference type="EMBL" id="VUMV01000001">
    <property type="protein sequence ID" value="MST81076.1"/>
    <property type="molecule type" value="Genomic_DNA"/>
</dbReference>
<feature type="transmembrane region" description="Helical" evidence="1">
    <location>
        <begin position="403"/>
        <end position="422"/>
    </location>
</feature>
<feature type="transmembrane region" description="Helical" evidence="1">
    <location>
        <begin position="120"/>
        <end position="137"/>
    </location>
</feature>
<evidence type="ECO:0008006" key="4">
    <source>
        <dbReference type="Google" id="ProtNLM"/>
    </source>
</evidence>
<feature type="transmembrane region" description="Helical" evidence="1">
    <location>
        <begin position="380"/>
        <end position="397"/>
    </location>
</feature>
<dbReference type="InterPro" id="IPR018746">
    <property type="entry name" value="DUF2298"/>
</dbReference>
<evidence type="ECO:0000313" key="3">
    <source>
        <dbReference type="Proteomes" id="UP000466864"/>
    </source>
</evidence>
<accession>A0A7X2P6G3</accession>
<organism evidence="2 3">
    <name type="scientific">Bilifractor porci</name>
    <dbReference type="NCBI Taxonomy" id="2606636"/>
    <lineage>
        <taxon>Bacteria</taxon>
        <taxon>Bacillati</taxon>
        <taxon>Bacillota</taxon>
        <taxon>Clostridia</taxon>
        <taxon>Lachnospirales</taxon>
        <taxon>Lachnospiraceae</taxon>
        <taxon>Bilifractor</taxon>
    </lineage>
</organism>
<dbReference type="PANTHER" id="PTHR10790:SF51">
    <property type="entry name" value="TETRATRICOPEPTIDE REPEAT PROTEIN"/>
    <property type="match status" value="1"/>
</dbReference>
<dbReference type="Proteomes" id="UP000466864">
    <property type="component" value="Unassembled WGS sequence"/>
</dbReference>
<feature type="transmembrane region" description="Helical" evidence="1">
    <location>
        <begin position="429"/>
        <end position="451"/>
    </location>
</feature>
<keyword evidence="3" id="KW-1185">Reference proteome</keyword>
<name>A0A7X2P6G3_9FIRM</name>
<evidence type="ECO:0000313" key="2">
    <source>
        <dbReference type="EMBL" id="MST81076.1"/>
    </source>
</evidence>
<sequence length="764" mass="88030">MHRKKICYAGILAALILASVVLLRRDAWVFLKWYFFITLLGILAAPVADRVFGGFDDHGWLFSKVIGLLFGGYFVWLMAVIGLVQFTNRRALVETLILAGILWTAALRKQGKTFPDWNTVLLDEILFFGFFLMWTWFVCFNPQAKGTEKYMDYGFLAAMMRSSALPAKDIWYGLKNINYYYGGQYYAAYLAKISYTDASDAYNLMRTMISSFGFVLPFSLVRQMLLSHYGRKTFAGRRLGTGRSFLGGILAGTAVSLAGNMHYVLYGLFGKVFRLSGYEDYWFPASTRYIGHNPQTNDQCIHEFPCYSFVLGDLHAHMVNIMFVVTLVAILYSWAVRVREQRQERLRREALEEKEQLKRPKKYVKDPLPRRILRFAWKNIWEPRLLLAAFFVGLFKWTNYWDFVIYFTVTFFCIILVAFYRYGESPLQAAGCIILHALEVFGFATAAALPFTLTFETMVSGVALCTSHTAFYQLVVLWGLPVAVLVVFTVYLIGSFGKRYRKRRDGNRFTAFCRKMELSDVFIWMLGFCGFGLILIPELVYVRDIYENGYARSNTMFKLTYQAFILFGMMMGYVFVRLISENVRKWVRGIVIALLGLFLLTCGYFPYSVSCWFGNVFQTDRFQGIDATMFLESTYPEDAAAIRWLNLNADGQPMILEAYGDSYSDDCRVSAMTGLPTVEGWYVHEWLWRSNPEDLTAKRQEIDTIYTSQDAQEVETLVRKYGIRYIFVGSRERAHYSNINDSLLESLGSVVFRQGNTYIVEIGQ</sequence>
<comment type="caution">
    <text evidence="2">The sequence shown here is derived from an EMBL/GenBank/DDBJ whole genome shotgun (WGS) entry which is preliminary data.</text>
</comment>
<feature type="transmembrane region" description="Helical" evidence="1">
    <location>
        <begin position="33"/>
        <end position="53"/>
    </location>
</feature>